<keyword evidence="2" id="KW-0472">Membrane</keyword>
<keyword evidence="2" id="KW-1133">Transmembrane helix</keyword>
<feature type="region of interest" description="Disordered" evidence="1">
    <location>
        <begin position="367"/>
        <end position="388"/>
    </location>
</feature>
<evidence type="ECO:0000256" key="1">
    <source>
        <dbReference type="SAM" id="MobiDB-lite"/>
    </source>
</evidence>
<gene>
    <name evidence="3" type="ORF">PBV87_16865</name>
</gene>
<keyword evidence="2" id="KW-0812">Transmembrane</keyword>
<protein>
    <submittedName>
        <fullName evidence="3">DUF5305 family protein</fullName>
    </submittedName>
</protein>
<dbReference type="Proteomes" id="UP001169242">
    <property type="component" value="Unassembled WGS sequence"/>
</dbReference>
<name>A0AA42DQ21_9FIRM</name>
<proteinExistence type="predicted"/>
<evidence type="ECO:0000256" key="2">
    <source>
        <dbReference type="SAM" id="Phobius"/>
    </source>
</evidence>
<comment type="caution">
    <text evidence="3">The sequence shown here is derived from an EMBL/GenBank/DDBJ whole genome shotgun (WGS) entry which is preliminary data.</text>
</comment>
<dbReference type="EMBL" id="JAQIFT010000061">
    <property type="protein sequence ID" value="MDA3733150.1"/>
    <property type="molecule type" value="Genomic_DNA"/>
</dbReference>
<evidence type="ECO:0000313" key="3">
    <source>
        <dbReference type="EMBL" id="MDA3733150.1"/>
    </source>
</evidence>
<dbReference type="InterPro" id="IPR035185">
    <property type="entry name" value="DUF5305"/>
</dbReference>
<feature type="transmembrane region" description="Helical" evidence="2">
    <location>
        <begin position="253"/>
        <end position="275"/>
    </location>
</feature>
<feature type="transmembrane region" description="Helical" evidence="2">
    <location>
        <begin position="21"/>
        <end position="39"/>
    </location>
</feature>
<dbReference type="AlphaFoldDB" id="A0AA42DQ21"/>
<keyword evidence="4" id="KW-1185">Reference proteome</keyword>
<dbReference type="RefSeq" id="WP_271013039.1">
    <property type="nucleotide sequence ID" value="NZ_JAQIFT010000061.1"/>
</dbReference>
<evidence type="ECO:0000313" key="4">
    <source>
        <dbReference type="Proteomes" id="UP001169242"/>
    </source>
</evidence>
<accession>A0AA42DQ21</accession>
<organism evidence="3 4">
    <name type="scientific">Holtiella tumoricola</name>
    <dbReference type="NCBI Taxonomy" id="3018743"/>
    <lineage>
        <taxon>Bacteria</taxon>
        <taxon>Bacillati</taxon>
        <taxon>Bacillota</taxon>
        <taxon>Clostridia</taxon>
        <taxon>Lachnospirales</taxon>
        <taxon>Cellulosilyticaceae</taxon>
        <taxon>Holtiella</taxon>
    </lineage>
</organism>
<sequence>MKKDKETRIGKKIKLDTKIKTGIIAGLIILIGILGLGYIQELKKENTVEEEKKLYEYTYNTDVKYAVNLIENELYEENKLGEDQIYLSEFIKSINNHFTVSFTGSEESEISGQYKIEAQVAGYTTKKQEDKEIKQDIWSKSFELVPVQNFKGKGTSYEIQKTAEVNYKSYNEFAKSIIEATKVNAPAELRIKVIGQMDIQTSYELIERPIEISTIMPLDGAYFTITVQGEETVEDSIKENVTVTLPPDQKTRVLYLVGIGITVLVAVLILGFTTAPTAEDKRIKEIKQLLTHYGSRMVGVKTIEDEGYDKYYEVKSLEDLVKIADELEQPLLYENNRDMLSIQKFYVIDRGSVYSYQLEKGGRSKKTIAAENGETSPTETANWEHLDL</sequence>
<reference evidence="3" key="1">
    <citation type="journal article" date="2023" name="Int. J. Syst. Evol. Microbiol.">
        <title>&lt;i&gt;Holtiella tumoricola&lt;/i&gt; gen. nov. sp. nov., isolated from a human clinical sample.</title>
        <authorList>
            <person name="Allen-Vercoe E."/>
            <person name="Daigneault M.C."/>
            <person name="Vancuren S.J."/>
            <person name="Cochrane K."/>
            <person name="O'Neal L.L."/>
            <person name="Sankaranarayanan K."/>
            <person name="Lawson P.A."/>
        </authorList>
    </citation>
    <scope>NUCLEOTIDE SEQUENCE</scope>
    <source>
        <strain evidence="3">CC70A</strain>
    </source>
</reference>
<dbReference type="Pfam" id="PF17231">
    <property type="entry name" value="DUF5305"/>
    <property type="match status" value="1"/>
</dbReference>